<dbReference type="GO" id="GO:0004523">
    <property type="term" value="F:RNA-DNA hybrid ribonuclease activity"/>
    <property type="evidence" value="ECO:0007669"/>
    <property type="project" value="InterPro"/>
</dbReference>
<reference evidence="2" key="1">
    <citation type="journal article" date="2022" name="bioRxiv">
        <title>Sequencing and chromosome-scale assembly of the giantPleurodeles waltlgenome.</title>
        <authorList>
            <person name="Brown T."/>
            <person name="Elewa A."/>
            <person name="Iarovenko S."/>
            <person name="Subramanian E."/>
            <person name="Araus A.J."/>
            <person name="Petzold A."/>
            <person name="Susuki M."/>
            <person name="Suzuki K.-i.T."/>
            <person name="Hayashi T."/>
            <person name="Toyoda A."/>
            <person name="Oliveira C."/>
            <person name="Osipova E."/>
            <person name="Leigh N.D."/>
            <person name="Simon A."/>
            <person name="Yun M.H."/>
        </authorList>
    </citation>
    <scope>NUCLEOTIDE SEQUENCE</scope>
    <source>
        <strain evidence="2">20211129_DDA</strain>
        <tissue evidence="2">Liver</tissue>
    </source>
</reference>
<comment type="caution">
    <text evidence="2">The sequence shown here is derived from an EMBL/GenBank/DDBJ whole genome shotgun (WGS) entry which is preliminary data.</text>
</comment>
<dbReference type="InterPro" id="IPR002156">
    <property type="entry name" value="RNaseH_domain"/>
</dbReference>
<dbReference type="InterPro" id="IPR012337">
    <property type="entry name" value="RNaseH-like_sf"/>
</dbReference>
<dbReference type="Gene3D" id="3.30.420.10">
    <property type="entry name" value="Ribonuclease H-like superfamily/Ribonuclease H"/>
    <property type="match status" value="1"/>
</dbReference>
<name>A0AAV7LE31_PLEWA</name>
<dbReference type="PROSITE" id="PS50879">
    <property type="entry name" value="RNASE_H_1"/>
    <property type="match status" value="1"/>
</dbReference>
<dbReference type="SUPFAM" id="SSF56672">
    <property type="entry name" value="DNA/RNA polymerases"/>
    <property type="match status" value="1"/>
</dbReference>
<proteinExistence type="predicted"/>
<evidence type="ECO:0000259" key="1">
    <source>
        <dbReference type="PROSITE" id="PS50879"/>
    </source>
</evidence>
<evidence type="ECO:0000313" key="3">
    <source>
        <dbReference type="Proteomes" id="UP001066276"/>
    </source>
</evidence>
<dbReference type="Proteomes" id="UP001066276">
    <property type="component" value="Chromosome 11"/>
</dbReference>
<dbReference type="SUPFAM" id="SSF53098">
    <property type="entry name" value="Ribonuclease H-like"/>
    <property type="match status" value="1"/>
</dbReference>
<dbReference type="EMBL" id="JANPWB010000015">
    <property type="protein sequence ID" value="KAJ1088724.1"/>
    <property type="molecule type" value="Genomic_DNA"/>
</dbReference>
<dbReference type="AlphaFoldDB" id="A0AAV7LE31"/>
<accession>A0AAV7LE31</accession>
<dbReference type="InterPro" id="IPR043502">
    <property type="entry name" value="DNA/RNA_pol_sf"/>
</dbReference>
<dbReference type="Pfam" id="PF00075">
    <property type="entry name" value="RNase_H"/>
    <property type="match status" value="1"/>
</dbReference>
<gene>
    <name evidence="2" type="ORF">NDU88_001879</name>
</gene>
<keyword evidence="3" id="KW-1185">Reference proteome</keyword>
<protein>
    <recommendedName>
        <fullName evidence="1">RNase H type-1 domain-containing protein</fullName>
    </recommendedName>
</protein>
<dbReference type="GO" id="GO:0006259">
    <property type="term" value="P:DNA metabolic process"/>
    <property type="evidence" value="ECO:0007669"/>
    <property type="project" value="UniProtKB-ARBA"/>
</dbReference>
<sequence>MLEAKHWHTRDSKTSLVIRIIAGVIGFTIVTFNKGDTVLIAYKLHLYSNAEQRFAPTEKILTAVQMAVIKERPLAPGKRITVVTWVPALEAITKASVPNTKALHPCWIQWATSLAATDVDYIFDPKLQTQEFLHCEQEYPAPLDILPLDRYHTFIFTDGSAQPTKHQYSAACTAVSGVMKDGVFHPHNTYMQTLGDCTAQLAEAKALLLAHEQTEPGLLTLIVCDSYYCVQSYNDYLNHWKLNRFRDYKGNTIKHKSLWGRLADIKDKLLCVHVVHILGHRRVGVHVISNTLADDAAKSAVATASVAAVTRSQTRLDNEILTAVKA</sequence>
<evidence type="ECO:0000313" key="2">
    <source>
        <dbReference type="EMBL" id="KAJ1088724.1"/>
    </source>
</evidence>
<dbReference type="InterPro" id="IPR036397">
    <property type="entry name" value="RNaseH_sf"/>
</dbReference>
<dbReference type="GO" id="GO:0003676">
    <property type="term" value="F:nucleic acid binding"/>
    <property type="evidence" value="ECO:0007669"/>
    <property type="project" value="InterPro"/>
</dbReference>
<organism evidence="2 3">
    <name type="scientific">Pleurodeles waltl</name>
    <name type="common">Iberian ribbed newt</name>
    <dbReference type="NCBI Taxonomy" id="8319"/>
    <lineage>
        <taxon>Eukaryota</taxon>
        <taxon>Metazoa</taxon>
        <taxon>Chordata</taxon>
        <taxon>Craniata</taxon>
        <taxon>Vertebrata</taxon>
        <taxon>Euteleostomi</taxon>
        <taxon>Amphibia</taxon>
        <taxon>Batrachia</taxon>
        <taxon>Caudata</taxon>
        <taxon>Salamandroidea</taxon>
        <taxon>Salamandridae</taxon>
        <taxon>Pleurodelinae</taxon>
        <taxon>Pleurodeles</taxon>
    </lineage>
</organism>
<feature type="domain" description="RNase H type-1" evidence="1">
    <location>
        <begin position="149"/>
        <end position="302"/>
    </location>
</feature>